<keyword evidence="2" id="KW-1185">Reference proteome</keyword>
<dbReference type="EMBL" id="JSVC01000010">
    <property type="protein sequence ID" value="KIC94812.1"/>
    <property type="molecule type" value="Genomic_DNA"/>
</dbReference>
<evidence type="ECO:0000313" key="2">
    <source>
        <dbReference type="Proteomes" id="UP000031408"/>
    </source>
</evidence>
<name>A0A0C1L425_9BACT</name>
<sequence length="117" mass="13044">MNLTGQKIMLKIFIMLLTGIGITRTNAQQASVLANDSLPAIMGAGQNGTGLKKSLKLPVSPLFPVVWADRYNVQAKAVPADFATRNWGFFCKQEWQFEKRTGIPFRFRVGSVEEIKK</sequence>
<accession>A0A0C1L425</accession>
<evidence type="ECO:0000313" key="1">
    <source>
        <dbReference type="EMBL" id="KIC94812.1"/>
    </source>
</evidence>
<protein>
    <submittedName>
        <fullName evidence="1">Uncharacterized protein</fullName>
    </submittedName>
</protein>
<organism evidence="1 2">
    <name type="scientific">Flavihumibacter solisilvae</name>
    <dbReference type="NCBI Taxonomy" id="1349421"/>
    <lineage>
        <taxon>Bacteria</taxon>
        <taxon>Pseudomonadati</taxon>
        <taxon>Bacteroidota</taxon>
        <taxon>Chitinophagia</taxon>
        <taxon>Chitinophagales</taxon>
        <taxon>Chitinophagaceae</taxon>
        <taxon>Flavihumibacter</taxon>
    </lineage>
</organism>
<gene>
    <name evidence="1" type="ORF">OI18_10115</name>
</gene>
<proteinExistence type="predicted"/>
<comment type="caution">
    <text evidence="1">The sequence shown here is derived from an EMBL/GenBank/DDBJ whole genome shotgun (WGS) entry which is preliminary data.</text>
</comment>
<dbReference type="Proteomes" id="UP000031408">
    <property type="component" value="Unassembled WGS sequence"/>
</dbReference>
<reference evidence="1 2" key="1">
    <citation type="submission" date="2014-11" db="EMBL/GenBank/DDBJ databases">
        <title>Genome sequence of Flavihumibacter solisilvae 3-3.</title>
        <authorList>
            <person name="Zhou G."/>
            <person name="Li M."/>
            <person name="Wang G."/>
        </authorList>
    </citation>
    <scope>NUCLEOTIDE SEQUENCE [LARGE SCALE GENOMIC DNA]</scope>
    <source>
        <strain evidence="1 2">3-3</strain>
    </source>
</reference>
<dbReference type="AlphaFoldDB" id="A0A0C1L425"/>